<dbReference type="InterPro" id="IPR051249">
    <property type="entry name" value="NLRP_Inflammasome"/>
</dbReference>
<dbReference type="InterPro" id="IPR011029">
    <property type="entry name" value="DEATH-like_dom_sf"/>
</dbReference>
<dbReference type="GO" id="GO:0006954">
    <property type="term" value="P:inflammatory response"/>
    <property type="evidence" value="ECO:0007669"/>
    <property type="project" value="UniProtKB-KW"/>
</dbReference>
<proteinExistence type="predicted"/>
<dbReference type="Pfam" id="PF00619">
    <property type="entry name" value="CARD"/>
    <property type="match status" value="1"/>
</dbReference>
<sequence>MPVFLMPLCFTKKRSQLKVEAKLIQRVWLVTPIADDLKPFIGEEKYSIITACKTPQEQMRALYEFLSGGREIKRKFFESLQSHEPYIVKELMPEK</sequence>
<comment type="subcellular location">
    <subcellularLocation>
        <location evidence="1">Cytoplasm</location>
        <location evidence="1">Cytosol</location>
    </subcellularLocation>
</comment>
<evidence type="ECO:0000313" key="7">
    <source>
        <dbReference type="Ensembl" id="ENSAMXP00000049481.1"/>
    </source>
</evidence>
<dbReference type="AlphaFoldDB" id="A0A3B1K677"/>
<dbReference type="Proteomes" id="UP000018467">
    <property type="component" value="Unassembled WGS sequence"/>
</dbReference>
<reference evidence="7" key="3">
    <citation type="submission" date="2025-08" db="UniProtKB">
        <authorList>
            <consortium name="Ensembl"/>
        </authorList>
    </citation>
    <scope>IDENTIFICATION</scope>
</reference>
<dbReference type="SUPFAM" id="SSF47986">
    <property type="entry name" value="DEATH domain"/>
    <property type="match status" value="1"/>
</dbReference>
<reference evidence="7" key="4">
    <citation type="submission" date="2025-09" db="UniProtKB">
        <authorList>
            <consortium name="Ensembl"/>
        </authorList>
    </citation>
    <scope>IDENTIFICATION</scope>
</reference>
<dbReference type="GO" id="GO:0005829">
    <property type="term" value="C:cytosol"/>
    <property type="evidence" value="ECO:0007669"/>
    <property type="project" value="UniProtKB-SubCell"/>
</dbReference>
<dbReference type="PANTHER" id="PTHR46985:SF2">
    <property type="entry name" value="APOPTOSIS-ASSOCIATED SPECK-LIKE PROTEIN CONTAINING A CARD"/>
    <property type="match status" value="1"/>
</dbReference>
<dbReference type="GeneTree" id="ENSGT01110000267532"/>
<evidence type="ECO:0000256" key="4">
    <source>
        <dbReference type="ARBA" id="ARBA00022859"/>
    </source>
</evidence>
<evidence type="ECO:0000259" key="6">
    <source>
        <dbReference type="Pfam" id="PF00619"/>
    </source>
</evidence>
<keyword evidence="2" id="KW-0963">Cytoplasm</keyword>
<feature type="domain" description="CARD" evidence="6">
    <location>
        <begin position="21"/>
        <end position="92"/>
    </location>
</feature>
<dbReference type="Ensembl" id="ENSAMXT00000037451.1">
    <property type="protein sequence ID" value="ENSAMXP00000049481.1"/>
    <property type="gene ID" value="ENSAMXG00000038179.1"/>
</dbReference>
<keyword evidence="8" id="KW-1185">Reference proteome</keyword>
<dbReference type="Bgee" id="ENSAMXG00000038179">
    <property type="expression patterns" value="Expressed in zone of skin and 13 other cell types or tissues"/>
</dbReference>
<keyword evidence="3" id="KW-0399">Innate immunity</keyword>
<protein>
    <recommendedName>
        <fullName evidence="6">CARD domain-containing protein</fullName>
    </recommendedName>
</protein>
<dbReference type="GO" id="GO:0042981">
    <property type="term" value="P:regulation of apoptotic process"/>
    <property type="evidence" value="ECO:0007669"/>
    <property type="project" value="InterPro"/>
</dbReference>
<organism evidence="7 8">
    <name type="scientific">Astyanax mexicanus</name>
    <name type="common">Blind cave fish</name>
    <name type="synonym">Astyanax fasciatus mexicanus</name>
    <dbReference type="NCBI Taxonomy" id="7994"/>
    <lineage>
        <taxon>Eukaryota</taxon>
        <taxon>Metazoa</taxon>
        <taxon>Chordata</taxon>
        <taxon>Craniata</taxon>
        <taxon>Vertebrata</taxon>
        <taxon>Euteleostomi</taxon>
        <taxon>Actinopterygii</taxon>
        <taxon>Neopterygii</taxon>
        <taxon>Teleostei</taxon>
        <taxon>Ostariophysi</taxon>
        <taxon>Characiformes</taxon>
        <taxon>Characoidei</taxon>
        <taxon>Acestrorhamphidae</taxon>
        <taxon>Acestrorhamphinae</taxon>
        <taxon>Astyanax</taxon>
    </lineage>
</organism>
<keyword evidence="5" id="KW-0395">Inflammatory response</keyword>
<evidence type="ECO:0000256" key="5">
    <source>
        <dbReference type="ARBA" id="ARBA00023198"/>
    </source>
</evidence>
<evidence type="ECO:0000256" key="2">
    <source>
        <dbReference type="ARBA" id="ARBA00022490"/>
    </source>
</evidence>
<dbReference type="PANTHER" id="PTHR46985">
    <property type="entry name" value="NACHT, LRR AND PYD DOMAINS-CONTAINING PROTEIN 1"/>
    <property type="match status" value="1"/>
</dbReference>
<dbReference type="InterPro" id="IPR001315">
    <property type="entry name" value="CARD"/>
</dbReference>
<keyword evidence="4" id="KW-0391">Immunity</keyword>
<evidence type="ECO:0000256" key="1">
    <source>
        <dbReference type="ARBA" id="ARBA00004514"/>
    </source>
</evidence>
<reference evidence="8" key="1">
    <citation type="submission" date="2013-03" db="EMBL/GenBank/DDBJ databases">
        <authorList>
            <person name="Jeffery W."/>
            <person name="Warren W."/>
            <person name="Wilson R.K."/>
        </authorList>
    </citation>
    <scope>NUCLEOTIDE SEQUENCE</scope>
    <source>
        <strain evidence="8">female</strain>
    </source>
</reference>
<accession>A0A3B1K677</accession>
<evidence type="ECO:0000313" key="8">
    <source>
        <dbReference type="Proteomes" id="UP000018467"/>
    </source>
</evidence>
<reference evidence="8" key="2">
    <citation type="journal article" date="2014" name="Nat. Commun.">
        <title>The cavefish genome reveals candidate genes for eye loss.</title>
        <authorList>
            <person name="McGaugh S.E."/>
            <person name="Gross J.B."/>
            <person name="Aken B."/>
            <person name="Blin M."/>
            <person name="Borowsky R."/>
            <person name="Chalopin D."/>
            <person name="Hinaux H."/>
            <person name="Jeffery W.R."/>
            <person name="Keene A."/>
            <person name="Ma L."/>
            <person name="Minx P."/>
            <person name="Murphy D."/>
            <person name="O'Quin K.E."/>
            <person name="Retaux S."/>
            <person name="Rohner N."/>
            <person name="Searle S.M."/>
            <person name="Stahl B.A."/>
            <person name="Tabin C."/>
            <person name="Volff J.N."/>
            <person name="Yoshizawa M."/>
            <person name="Warren W.C."/>
        </authorList>
    </citation>
    <scope>NUCLEOTIDE SEQUENCE [LARGE SCALE GENOMIC DNA]</scope>
    <source>
        <strain evidence="8">female</strain>
    </source>
</reference>
<dbReference type="Gene3D" id="1.10.533.10">
    <property type="entry name" value="Death Domain, Fas"/>
    <property type="match status" value="1"/>
</dbReference>
<dbReference type="InParanoid" id="A0A3B1K677"/>
<evidence type="ECO:0000256" key="3">
    <source>
        <dbReference type="ARBA" id="ARBA00022588"/>
    </source>
</evidence>
<dbReference type="GO" id="GO:0045087">
    <property type="term" value="P:innate immune response"/>
    <property type="evidence" value="ECO:0007669"/>
    <property type="project" value="UniProtKB-KW"/>
</dbReference>
<name>A0A3B1K677_ASTMX</name>